<evidence type="ECO:0008006" key="2">
    <source>
        <dbReference type="Google" id="ProtNLM"/>
    </source>
</evidence>
<evidence type="ECO:0000313" key="1">
    <source>
        <dbReference type="EMBL" id="PVH63873.1"/>
    </source>
</evidence>
<organism evidence="1">
    <name type="scientific">Panicum hallii</name>
    <dbReference type="NCBI Taxonomy" id="206008"/>
    <lineage>
        <taxon>Eukaryota</taxon>
        <taxon>Viridiplantae</taxon>
        <taxon>Streptophyta</taxon>
        <taxon>Embryophyta</taxon>
        <taxon>Tracheophyta</taxon>
        <taxon>Spermatophyta</taxon>
        <taxon>Magnoliopsida</taxon>
        <taxon>Liliopsida</taxon>
        <taxon>Poales</taxon>
        <taxon>Poaceae</taxon>
        <taxon>PACMAD clade</taxon>
        <taxon>Panicoideae</taxon>
        <taxon>Panicodae</taxon>
        <taxon>Paniceae</taxon>
        <taxon>Panicinae</taxon>
        <taxon>Panicum</taxon>
        <taxon>Panicum sect. Panicum</taxon>
    </lineage>
</organism>
<dbReference type="EMBL" id="CM008047">
    <property type="protein sequence ID" value="PVH63873.1"/>
    <property type="molecule type" value="Genomic_DNA"/>
</dbReference>
<proteinExistence type="predicted"/>
<protein>
    <recommendedName>
        <fullName evidence="2">DUF1618 domain-containing protein</fullName>
    </recommendedName>
</protein>
<gene>
    <name evidence="1" type="ORF">PAHAL_2G126300</name>
</gene>
<dbReference type="Proteomes" id="UP000243499">
    <property type="component" value="Chromosome 2"/>
</dbReference>
<dbReference type="PANTHER" id="PTHR33074">
    <property type="entry name" value="EXPRESSED PROTEIN-RELATED"/>
    <property type="match status" value="1"/>
</dbReference>
<accession>A0A2T8KNU2</accession>
<dbReference type="PANTHER" id="PTHR33074:SF97">
    <property type="entry name" value="DUF1618 DOMAIN-CONTAINING PROTEIN"/>
    <property type="match status" value="1"/>
</dbReference>
<dbReference type="Gramene" id="PVH63873">
    <property type="protein sequence ID" value="PVH63873"/>
    <property type="gene ID" value="PAHAL_2G126300"/>
</dbReference>
<name>A0A2T8KNU2_9POAL</name>
<reference evidence="1" key="1">
    <citation type="submission" date="2018-04" db="EMBL/GenBank/DDBJ databases">
        <title>WGS assembly of Panicum hallii.</title>
        <authorList>
            <person name="Lovell J."/>
            <person name="Jenkins J."/>
            <person name="Lowry D."/>
            <person name="Mamidi S."/>
            <person name="Sreedasyam A."/>
            <person name="Weng X."/>
            <person name="Barry K."/>
            <person name="Bonette J."/>
            <person name="Campitelli B."/>
            <person name="Daum C."/>
            <person name="Gordon S."/>
            <person name="Gould B."/>
            <person name="Lipzen A."/>
            <person name="Macqueen A."/>
            <person name="Palacio-Mejia J."/>
            <person name="Plott C."/>
            <person name="Shakirov E."/>
            <person name="Shu S."/>
            <person name="Yoshinaga Y."/>
            <person name="Zane M."/>
            <person name="Rokhsar D."/>
            <person name="Grimwood J."/>
            <person name="Schmutz J."/>
            <person name="Juenger T."/>
        </authorList>
    </citation>
    <scope>NUCLEOTIDE SEQUENCE [LARGE SCALE GENOMIC DNA]</scope>
    <source>
        <strain evidence="1">FIL2</strain>
    </source>
</reference>
<dbReference type="AlphaFoldDB" id="A0A2T8KNU2"/>
<sequence>MAAAAALPKWVMLERFIFPSCTTCTGARFQVSFVLAEPSTPSRIYLSWPEGPKDEEVCHLVAAHRDLVLLRLDSLVDESVPYGEARHEYFIYIAAPTFQVLPLLRPLPQCMEYDPDLGRPMTSNITLKMLAELWVLRSSSSCCHDDDAENWEKKRLPILYQEDDYYDLWSWDSNGWFPSRIPCSGRIRKELYRSLCVTDDSCRLVYVDVARHDGTGLGPMASGTGFTMTFRTLKMTGDNTMPWEWMDDAVMMLPLVSIDMPNIVHVVLYGWEIESFSLVTIDASDKQVLRSSVTYIKSSKEGLCTDDADLVRAKPGFFSHFLPSEFPEFLNLNR</sequence>